<dbReference type="Gene3D" id="2.30.29.30">
    <property type="entry name" value="Pleckstrin-homology domain (PH domain)/Phosphotyrosine-binding domain (PTB)"/>
    <property type="match status" value="1"/>
</dbReference>
<evidence type="ECO:0000256" key="1">
    <source>
        <dbReference type="SAM" id="Coils"/>
    </source>
</evidence>
<organism evidence="3 4">
    <name type="scientific">Elysia marginata</name>
    <dbReference type="NCBI Taxonomy" id="1093978"/>
    <lineage>
        <taxon>Eukaryota</taxon>
        <taxon>Metazoa</taxon>
        <taxon>Spiralia</taxon>
        <taxon>Lophotrochozoa</taxon>
        <taxon>Mollusca</taxon>
        <taxon>Gastropoda</taxon>
        <taxon>Heterobranchia</taxon>
        <taxon>Euthyneura</taxon>
        <taxon>Panpulmonata</taxon>
        <taxon>Sacoglossa</taxon>
        <taxon>Placobranchoidea</taxon>
        <taxon>Plakobranchidae</taxon>
        <taxon>Elysia</taxon>
    </lineage>
</organism>
<name>A0AAV4JYE6_9GAST</name>
<protein>
    <submittedName>
        <fullName evidence="3">PTB domain-containing engulfment adapter protein 1-like isoform X3</fullName>
    </submittedName>
</protein>
<keyword evidence="1" id="KW-0175">Coiled coil</keyword>
<dbReference type="InterPro" id="IPR011993">
    <property type="entry name" value="PH-like_dom_sf"/>
</dbReference>
<feature type="region of interest" description="Disordered" evidence="2">
    <location>
        <begin position="140"/>
        <end position="275"/>
    </location>
</feature>
<accession>A0AAV4JYE6</accession>
<dbReference type="Proteomes" id="UP000762676">
    <property type="component" value="Unassembled WGS sequence"/>
</dbReference>
<evidence type="ECO:0000313" key="4">
    <source>
        <dbReference type="Proteomes" id="UP000762676"/>
    </source>
</evidence>
<keyword evidence="4" id="KW-1185">Reference proteome</keyword>
<evidence type="ECO:0000256" key="2">
    <source>
        <dbReference type="SAM" id="MobiDB-lite"/>
    </source>
</evidence>
<gene>
    <name evidence="3" type="ORF">ElyMa_001728400</name>
</gene>
<sequence length="275" mass="29907">MMMKKNKNNKIKRTRTRARRAEEITLTIGQAFDLAYKKFLESNSNDGDLKKQYIVLQKKVNQLSFENQTLKKRIAELEKLKDSSDLDQYRIANQISDLSAVTLNLRESSTDDDAFGSSGHSASQPAGAKAVVGRRLENLLPLDGASSPSNGTGTRHTNGNGTHAQTPDAAAMPFLSPPPPNTRSHRANSLRSQTATTPSTPGTPSNSNPFYASPSSTAQAPGQVDPFGMQAFSPSSQPGNSEQELMDIRDGFSRGLSFGTDDFNLDDFDPLNQKL</sequence>
<feature type="compositionally biased region" description="Polar residues" evidence="2">
    <location>
        <begin position="232"/>
        <end position="243"/>
    </location>
</feature>
<dbReference type="EMBL" id="BMAT01003495">
    <property type="protein sequence ID" value="GFS26735.1"/>
    <property type="molecule type" value="Genomic_DNA"/>
</dbReference>
<feature type="coiled-coil region" evidence="1">
    <location>
        <begin position="60"/>
        <end position="87"/>
    </location>
</feature>
<evidence type="ECO:0000313" key="3">
    <source>
        <dbReference type="EMBL" id="GFS26735.1"/>
    </source>
</evidence>
<comment type="caution">
    <text evidence="3">The sequence shown here is derived from an EMBL/GenBank/DDBJ whole genome shotgun (WGS) entry which is preliminary data.</text>
</comment>
<dbReference type="AlphaFoldDB" id="A0AAV4JYE6"/>
<feature type="compositionally biased region" description="Low complexity" evidence="2">
    <location>
        <begin position="192"/>
        <end position="209"/>
    </location>
</feature>
<proteinExistence type="predicted"/>
<reference evidence="3 4" key="1">
    <citation type="journal article" date="2021" name="Elife">
        <title>Chloroplast acquisition without the gene transfer in kleptoplastic sea slugs, Plakobranchus ocellatus.</title>
        <authorList>
            <person name="Maeda T."/>
            <person name="Takahashi S."/>
            <person name="Yoshida T."/>
            <person name="Shimamura S."/>
            <person name="Takaki Y."/>
            <person name="Nagai Y."/>
            <person name="Toyoda A."/>
            <person name="Suzuki Y."/>
            <person name="Arimoto A."/>
            <person name="Ishii H."/>
            <person name="Satoh N."/>
            <person name="Nishiyama T."/>
            <person name="Hasebe M."/>
            <person name="Maruyama T."/>
            <person name="Minagawa J."/>
            <person name="Obokata J."/>
            <person name="Shigenobu S."/>
        </authorList>
    </citation>
    <scope>NUCLEOTIDE SEQUENCE [LARGE SCALE GENOMIC DNA]</scope>
</reference>
<feature type="compositionally biased region" description="Low complexity" evidence="2">
    <location>
        <begin position="150"/>
        <end position="163"/>
    </location>
</feature>
<feature type="region of interest" description="Disordered" evidence="2">
    <location>
        <begin position="110"/>
        <end position="129"/>
    </location>
</feature>